<organism evidence="2 3">
    <name type="scientific">Pseudomonas quercus</name>
    <dbReference type="NCBI Taxonomy" id="2722792"/>
    <lineage>
        <taxon>Bacteria</taxon>
        <taxon>Pseudomonadati</taxon>
        <taxon>Pseudomonadota</taxon>
        <taxon>Gammaproteobacteria</taxon>
        <taxon>Pseudomonadales</taxon>
        <taxon>Pseudomonadaceae</taxon>
        <taxon>Pseudomonas</taxon>
    </lineage>
</organism>
<reference evidence="2 3" key="1">
    <citation type="submission" date="2020-03" db="EMBL/GenBank/DDBJ databases">
        <authorList>
            <person name="Wang L."/>
            <person name="He N."/>
            <person name="Li Y."/>
            <person name="Fang Y."/>
            <person name="Zhang F."/>
        </authorList>
    </citation>
    <scope>NUCLEOTIDE SEQUENCE [LARGE SCALE GENOMIC DNA]</scope>
    <source>
        <strain evidence="3">hsmgli-8</strain>
    </source>
</reference>
<name>A0ABX0YCH2_9PSED</name>
<feature type="transmembrane region" description="Helical" evidence="1">
    <location>
        <begin position="6"/>
        <end position="26"/>
    </location>
</feature>
<feature type="transmembrane region" description="Helical" evidence="1">
    <location>
        <begin position="38"/>
        <end position="58"/>
    </location>
</feature>
<dbReference type="RefSeq" id="WP_168081693.1">
    <property type="nucleotide sequence ID" value="NZ_JAAVJI010000002.1"/>
</dbReference>
<keyword evidence="1" id="KW-0472">Membrane</keyword>
<gene>
    <name evidence="2" type="ORF">HBH25_03760</name>
</gene>
<dbReference type="EMBL" id="JAAVJI010000002">
    <property type="protein sequence ID" value="NJO99976.1"/>
    <property type="molecule type" value="Genomic_DNA"/>
</dbReference>
<proteinExistence type="predicted"/>
<keyword evidence="3" id="KW-1185">Reference proteome</keyword>
<protein>
    <submittedName>
        <fullName evidence="2">Zinc ribbon domain-containing protein</fullName>
    </submittedName>
</protein>
<accession>A0ABX0YCH2</accession>
<keyword evidence="1" id="KW-1133">Transmembrane helix</keyword>
<evidence type="ECO:0000256" key="1">
    <source>
        <dbReference type="SAM" id="Phobius"/>
    </source>
</evidence>
<comment type="caution">
    <text evidence="2">The sequence shown here is derived from an EMBL/GenBank/DDBJ whole genome shotgun (WGS) entry which is preliminary data.</text>
</comment>
<evidence type="ECO:0000313" key="3">
    <source>
        <dbReference type="Proteomes" id="UP000746535"/>
    </source>
</evidence>
<dbReference type="Proteomes" id="UP000746535">
    <property type="component" value="Unassembled WGS sequence"/>
</dbReference>
<evidence type="ECO:0000313" key="2">
    <source>
        <dbReference type="EMBL" id="NJO99976.1"/>
    </source>
</evidence>
<sequence length="170" mass="18615">MAFASQFITGIIWVFVAMNMDVSISTRKNIGLMAQQSNQTMIGSFVAFSGLLMVIFGGRRPPLTPLYQSGDLRTCPFCAEPIKRAAINCKHCGSDLAHEQATTSSVWFGWVAMVSCKDQKERDEATSLILHAGLPVIDMLGWDIAGGAYEKEKEARSSLKLLTENFGLTC</sequence>
<keyword evidence="1" id="KW-0812">Transmembrane</keyword>